<evidence type="ECO:0000313" key="4">
    <source>
        <dbReference type="EMBL" id="ERI85034.1"/>
    </source>
</evidence>
<dbReference type="Pfam" id="PF13102">
    <property type="entry name" value="Phage_int_SAM_5"/>
    <property type="match status" value="1"/>
</dbReference>
<comment type="caution">
    <text evidence="4">The sequence shown here is derived from an EMBL/GenBank/DDBJ whole genome shotgun (WGS) entry which is preliminary data.</text>
</comment>
<proteinExistence type="predicted"/>
<evidence type="ECO:0008006" key="6">
    <source>
        <dbReference type="Google" id="ProtNLM"/>
    </source>
</evidence>
<sequence length="170" mass="19676">MKKDKQKINGSYPIFVRITIDGVASRFNSKLDVQPKLWDGKAGKAAGRSAEATRINRLLDDINASLNTIYHELQRRDNYVTAEKVKNEFLGHSENHDTILNLFQKHNDDVKQLVGISKTIATYRKYEVTRRHLAEFIQSKYNLSDISIKEITPMFITDFELYLRTTVSLR</sequence>
<keyword evidence="1" id="KW-0238">DNA-binding</keyword>
<evidence type="ECO:0000259" key="3">
    <source>
        <dbReference type="Pfam" id="PF17293"/>
    </source>
</evidence>
<gene>
    <name evidence="4" type="ORF">HMPREF1981_02089</name>
</gene>
<protein>
    <recommendedName>
        <fullName evidence="6">Arm DNA-binding domain-containing protein</fullName>
    </recommendedName>
</protein>
<reference evidence="4 5" key="1">
    <citation type="submission" date="2013-08" db="EMBL/GenBank/DDBJ databases">
        <authorList>
            <person name="Weinstock G."/>
            <person name="Sodergren E."/>
            <person name="Wylie T."/>
            <person name="Fulton L."/>
            <person name="Fulton R."/>
            <person name="Fronick C."/>
            <person name="O'Laughlin M."/>
            <person name="Godfrey J."/>
            <person name="Miner T."/>
            <person name="Herter B."/>
            <person name="Appelbaum E."/>
            <person name="Cordes M."/>
            <person name="Lek S."/>
            <person name="Wollam A."/>
            <person name="Pepin K.H."/>
            <person name="Palsikar V.B."/>
            <person name="Mitreva M."/>
            <person name="Wilson R.K."/>
        </authorList>
    </citation>
    <scope>NUCLEOTIDE SEQUENCE [LARGE SCALE GENOMIC DNA]</scope>
    <source>
        <strain evidence="4 5">F0041</strain>
    </source>
</reference>
<dbReference type="GO" id="GO:0003677">
    <property type="term" value="F:DNA binding"/>
    <property type="evidence" value="ECO:0007669"/>
    <property type="project" value="UniProtKB-KW"/>
</dbReference>
<evidence type="ECO:0000259" key="2">
    <source>
        <dbReference type="Pfam" id="PF13102"/>
    </source>
</evidence>
<accession>U2C3J0</accession>
<dbReference type="Pfam" id="PF17293">
    <property type="entry name" value="Arm-DNA-bind_5"/>
    <property type="match status" value="1"/>
</dbReference>
<dbReference type="HOGENOM" id="CLU_033139_5_0_10"/>
<dbReference type="EMBL" id="AWSV01000109">
    <property type="protein sequence ID" value="ERI85034.1"/>
    <property type="molecule type" value="Genomic_DNA"/>
</dbReference>
<dbReference type="InterPro" id="IPR010998">
    <property type="entry name" value="Integrase_recombinase_N"/>
</dbReference>
<feature type="domain" description="Arm DNA-binding" evidence="3">
    <location>
        <begin position="2"/>
        <end position="86"/>
    </location>
</feature>
<name>U2C3J0_9BACE</name>
<feature type="domain" description="Phage integrase SAM-like" evidence="2">
    <location>
        <begin position="99"/>
        <end position="165"/>
    </location>
</feature>
<evidence type="ECO:0000313" key="5">
    <source>
        <dbReference type="Proteomes" id="UP000016496"/>
    </source>
</evidence>
<organism evidence="4 5">
    <name type="scientific">Bacteroides pyogenes F0041</name>
    <dbReference type="NCBI Taxonomy" id="1321819"/>
    <lineage>
        <taxon>Bacteria</taxon>
        <taxon>Pseudomonadati</taxon>
        <taxon>Bacteroidota</taxon>
        <taxon>Bacteroidia</taxon>
        <taxon>Bacteroidales</taxon>
        <taxon>Bacteroidaceae</taxon>
        <taxon>Bacteroides</taxon>
    </lineage>
</organism>
<dbReference type="Proteomes" id="UP000016496">
    <property type="component" value="Unassembled WGS sequence"/>
</dbReference>
<evidence type="ECO:0000256" key="1">
    <source>
        <dbReference type="ARBA" id="ARBA00023125"/>
    </source>
</evidence>
<dbReference type="Gene3D" id="1.10.150.130">
    <property type="match status" value="1"/>
</dbReference>
<dbReference type="InterPro" id="IPR025269">
    <property type="entry name" value="SAM-like_dom"/>
</dbReference>
<dbReference type="AlphaFoldDB" id="U2C3J0"/>
<dbReference type="InterPro" id="IPR035386">
    <property type="entry name" value="Arm-DNA-bind_5"/>
</dbReference>
<dbReference type="PATRIC" id="fig|1321819.3.peg.1926"/>